<reference evidence="1 2" key="1">
    <citation type="submission" date="2008-04" db="EMBL/GenBank/DDBJ databases">
        <title>Draft genome sequence of Bacteroides coprocola (DSM 17136).</title>
        <authorList>
            <person name="Sudarsanam P."/>
            <person name="Ley R."/>
            <person name="Guruge J."/>
            <person name="Turnbaugh P.J."/>
            <person name="Mahowald M."/>
            <person name="Liep D."/>
            <person name="Gordon J."/>
        </authorList>
    </citation>
    <scope>NUCLEOTIDE SEQUENCE [LARGE SCALE GENOMIC DNA]</scope>
    <source>
        <strain evidence="1 2">DSM 17136</strain>
    </source>
</reference>
<protein>
    <submittedName>
        <fullName evidence="1">Uncharacterized protein</fullName>
    </submittedName>
</protein>
<dbReference type="HOGENOM" id="CLU_3229493_0_0_10"/>
<evidence type="ECO:0000313" key="1">
    <source>
        <dbReference type="EMBL" id="EDU99084.1"/>
    </source>
</evidence>
<sequence>MIIPFVIHLYIFFLSFLFQTRAKSFFTLVIQSVKLEKKKEKNG</sequence>
<proteinExistence type="predicted"/>
<name>B3JPN1_9BACT</name>
<dbReference type="STRING" id="470145.BACCOP_03832"/>
<dbReference type="Proteomes" id="UP000003146">
    <property type="component" value="Unassembled WGS sequence"/>
</dbReference>
<gene>
    <name evidence="1" type="ORF">BACCOP_03832</name>
</gene>
<comment type="caution">
    <text evidence="1">The sequence shown here is derived from an EMBL/GenBank/DDBJ whole genome shotgun (WGS) entry which is preliminary data.</text>
</comment>
<dbReference type="AlphaFoldDB" id="B3JPN1"/>
<dbReference type="EMBL" id="ABIY02000122">
    <property type="protein sequence ID" value="EDU99084.1"/>
    <property type="molecule type" value="Genomic_DNA"/>
</dbReference>
<accession>B3JPN1</accession>
<evidence type="ECO:0000313" key="2">
    <source>
        <dbReference type="Proteomes" id="UP000003146"/>
    </source>
</evidence>
<reference evidence="1 2" key="2">
    <citation type="submission" date="2008-04" db="EMBL/GenBank/DDBJ databases">
        <authorList>
            <person name="Fulton L."/>
            <person name="Clifton S."/>
            <person name="Fulton B."/>
            <person name="Xu J."/>
            <person name="Minx P."/>
            <person name="Pepin K.H."/>
            <person name="Johnson M."/>
            <person name="Thiruvilangam P."/>
            <person name="Bhonagiri V."/>
            <person name="Nash W.E."/>
            <person name="Mardis E.R."/>
            <person name="Wilson R.K."/>
        </authorList>
    </citation>
    <scope>NUCLEOTIDE SEQUENCE [LARGE SCALE GENOMIC DNA]</scope>
    <source>
        <strain evidence="1 2">DSM 17136</strain>
    </source>
</reference>
<organism evidence="1 2">
    <name type="scientific">Phocaeicola coprocola DSM 17136</name>
    <dbReference type="NCBI Taxonomy" id="470145"/>
    <lineage>
        <taxon>Bacteria</taxon>
        <taxon>Pseudomonadati</taxon>
        <taxon>Bacteroidota</taxon>
        <taxon>Bacteroidia</taxon>
        <taxon>Bacteroidales</taxon>
        <taxon>Bacteroidaceae</taxon>
        <taxon>Phocaeicola</taxon>
    </lineage>
</organism>